<dbReference type="Gene3D" id="3.40.720.10">
    <property type="entry name" value="Alkaline Phosphatase, subunit A"/>
    <property type="match status" value="1"/>
</dbReference>
<dbReference type="PANTHER" id="PTHR31209">
    <property type="entry name" value="COFACTOR-INDEPENDENT PHOSPHOGLYCERATE MUTASE"/>
    <property type="match status" value="1"/>
</dbReference>
<dbReference type="Proteomes" id="UP000823636">
    <property type="component" value="Unassembled WGS sequence"/>
</dbReference>
<evidence type="ECO:0000313" key="8">
    <source>
        <dbReference type="Proteomes" id="UP000823636"/>
    </source>
</evidence>
<comment type="function">
    <text evidence="2">Catalyzes the interconversion of 2-phosphoglycerate and 3-phosphoglycerate.</text>
</comment>
<evidence type="ECO:0000256" key="1">
    <source>
        <dbReference type="ARBA" id="ARBA00000370"/>
    </source>
</evidence>
<protein>
    <submittedName>
        <fullName evidence="7">Phosphoglycerate mutase</fullName>
    </submittedName>
</protein>
<sequence length="66" mass="7242">DVTVALLPDHPTPCRIRTHSSDAVPFVIWKPGMEPDGVTVYDEESAKQGGYGTIAGHDFIETLFKK</sequence>
<keyword evidence="5" id="KW-0324">Glycolysis</keyword>
<evidence type="ECO:0000259" key="6">
    <source>
        <dbReference type="Pfam" id="PF01676"/>
    </source>
</evidence>
<evidence type="ECO:0000256" key="4">
    <source>
        <dbReference type="ARBA" id="ARBA00005524"/>
    </source>
</evidence>
<comment type="catalytic activity">
    <reaction evidence="1">
        <text>(2R)-2-phosphoglycerate = (2R)-3-phosphoglycerate</text>
        <dbReference type="Rhea" id="RHEA:15901"/>
        <dbReference type="ChEBI" id="CHEBI:58272"/>
        <dbReference type="ChEBI" id="CHEBI:58289"/>
        <dbReference type="EC" id="5.4.2.12"/>
    </reaction>
</comment>
<comment type="pathway">
    <text evidence="3">Carbohydrate degradation.</text>
</comment>
<proteinExistence type="inferred from homology"/>
<name>A0A9D9H3Y7_9BACT</name>
<dbReference type="EMBL" id="JADIMW010000056">
    <property type="protein sequence ID" value="MBO8438275.1"/>
    <property type="molecule type" value="Genomic_DNA"/>
</dbReference>
<dbReference type="InterPro" id="IPR006124">
    <property type="entry name" value="Metalloenzyme"/>
</dbReference>
<gene>
    <name evidence="7" type="ORF">IAC54_05180</name>
</gene>
<accession>A0A9D9H3Y7</accession>
<reference evidence="7" key="2">
    <citation type="journal article" date="2021" name="PeerJ">
        <title>Extensive microbial diversity within the chicken gut microbiome revealed by metagenomics and culture.</title>
        <authorList>
            <person name="Gilroy R."/>
            <person name="Ravi A."/>
            <person name="Getino M."/>
            <person name="Pursley I."/>
            <person name="Horton D.L."/>
            <person name="Alikhan N.F."/>
            <person name="Baker D."/>
            <person name="Gharbi K."/>
            <person name="Hall N."/>
            <person name="Watson M."/>
            <person name="Adriaenssens E.M."/>
            <person name="Foster-Nyarko E."/>
            <person name="Jarju S."/>
            <person name="Secka A."/>
            <person name="Antonio M."/>
            <person name="Oren A."/>
            <person name="Chaudhuri R.R."/>
            <person name="La Ragione R."/>
            <person name="Hildebrand F."/>
            <person name="Pallen M.J."/>
        </authorList>
    </citation>
    <scope>NUCLEOTIDE SEQUENCE</scope>
    <source>
        <strain evidence="7">G3-4614</strain>
    </source>
</reference>
<comment type="caution">
    <text evidence="7">The sequence shown here is derived from an EMBL/GenBank/DDBJ whole genome shotgun (WGS) entry which is preliminary data.</text>
</comment>
<reference evidence="7" key="1">
    <citation type="submission" date="2020-10" db="EMBL/GenBank/DDBJ databases">
        <authorList>
            <person name="Gilroy R."/>
        </authorList>
    </citation>
    <scope>NUCLEOTIDE SEQUENCE</scope>
    <source>
        <strain evidence="7">G3-4614</strain>
    </source>
</reference>
<organism evidence="7 8">
    <name type="scientific">Candidatus Caccoplasma merdipullorum</name>
    <dbReference type="NCBI Taxonomy" id="2840718"/>
    <lineage>
        <taxon>Bacteria</taxon>
        <taxon>Pseudomonadati</taxon>
        <taxon>Bacteroidota</taxon>
        <taxon>Bacteroidia</taxon>
        <taxon>Bacteroidales</taxon>
        <taxon>Bacteroidaceae</taxon>
        <taxon>Bacteroidaceae incertae sedis</taxon>
        <taxon>Candidatus Caccoplasma</taxon>
    </lineage>
</organism>
<comment type="similarity">
    <text evidence="4">Belongs to the BPG-independent phosphoglycerate mutase family. A-PGAM subfamily.</text>
</comment>
<dbReference type="InterPro" id="IPR017850">
    <property type="entry name" value="Alkaline_phosphatase_core_sf"/>
</dbReference>
<feature type="non-terminal residue" evidence="7">
    <location>
        <position position="1"/>
    </location>
</feature>
<evidence type="ECO:0000256" key="3">
    <source>
        <dbReference type="ARBA" id="ARBA00004921"/>
    </source>
</evidence>
<dbReference type="GO" id="GO:0046872">
    <property type="term" value="F:metal ion binding"/>
    <property type="evidence" value="ECO:0007669"/>
    <property type="project" value="InterPro"/>
</dbReference>
<dbReference type="InterPro" id="IPR004456">
    <property type="entry name" value="Pglycerate_mutase_ApgM"/>
</dbReference>
<dbReference type="GO" id="GO:0006096">
    <property type="term" value="P:glycolytic process"/>
    <property type="evidence" value="ECO:0007669"/>
    <property type="project" value="UniProtKB-KW"/>
</dbReference>
<evidence type="ECO:0000256" key="5">
    <source>
        <dbReference type="ARBA" id="ARBA00023152"/>
    </source>
</evidence>
<dbReference type="GO" id="GO:0004619">
    <property type="term" value="F:phosphoglycerate mutase activity"/>
    <property type="evidence" value="ECO:0007669"/>
    <property type="project" value="UniProtKB-EC"/>
</dbReference>
<dbReference type="PANTHER" id="PTHR31209:SF4">
    <property type="entry name" value="2,3-BISPHOSPHOGLYCERATE-INDEPENDENT PHOSPHOGLYCERATE MUTASE"/>
    <property type="match status" value="1"/>
</dbReference>
<evidence type="ECO:0000313" key="7">
    <source>
        <dbReference type="EMBL" id="MBO8438275.1"/>
    </source>
</evidence>
<dbReference type="Pfam" id="PF01676">
    <property type="entry name" value="Metalloenzyme"/>
    <property type="match status" value="1"/>
</dbReference>
<evidence type="ECO:0000256" key="2">
    <source>
        <dbReference type="ARBA" id="ARBA00002315"/>
    </source>
</evidence>
<feature type="domain" description="Metalloenzyme" evidence="6">
    <location>
        <begin position="2"/>
        <end position="61"/>
    </location>
</feature>
<dbReference type="AlphaFoldDB" id="A0A9D9H3Y7"/>